<proteinExistence type="predicted"/>
<gene>
    <name evidence="6" type="ORF">F2P47_14730</name>
</gene>
<dbReference type="EC" id="1.14.12.19" evidence="6"/>
<dbReference type="EMBL" id="WESC01000015">
    <property type="protein sequence ID" value="KAB7738870.1"/>
    <property type="molecule type" value="Genomic_DNA"/>
</dbReference>
<dbReference type="GO" id="GO:0008695">
    <property type="term" value="F:3-phenylpropionate dioxygenase activity"/>
    <property type="evidence" value="ECO:0007669"/>
    <property type="project" value="UniProtKB-EC"/>
</dbReference>
<evidence type="ECO:0000259" key="5">
    <source>
        <dbReference type="PROSITE" id="PS51296"/>
    </source>
</evidence>
<dbReference type="RefSeq" id="WP_152217145.1">
    <property type="nucleotide sequence ID" value="NZ_JBAQYD010000045.1"/>
</dbReference>
<keyword evidence="6" id="KW-0560">Oxidoreductase</keyword>
<keyword evidence="4" id="KW-0411">Iron-sulfur</keyword>
<dbReference type="GO" id="GO:0046872">
    <property type="term" value="F:metal ion binding"/>
    <property type="evidence" value="ECO:0007669"/>
    <property type="project" value="UniProtKB-KW"/>
</dbReference>
<dbReference type="CDD" id="cd03528">
    <property type="entry name" value="Rieske_RO_ferredoxin"/>
    <property type="match status" value="1"/>
</dbReference>
<sequence>MAFVRVCSEDEVAPGEALRTESAAGPVALFNVDGEFFAIEDTCSHGQWSLSDGYLTGDQIECTLHMAKFCVRTGKACSLPATKAVKVFPVQRQGCDVLIDFEDGHFAA</sequence>
<evidence type="ECO:0000256" key="4">
    <source>
        <dbReference type="ARBA" id="ARBA00023014"/>
    </source>
</evidence>
<comment type="caution">
    <text evidence="6">The sequence shown here is derived from an EMBL/GenBank/DDBJ whole genome shotgun (WGS) entry which is preliminary data.</text>
</comment>
<dbReference type="InterPro" id="IPR036922">
    <property type="entry name" value="Rieske_2Fe-2S_sf"/>
</dbReference>
<evidence type="ECO:0000256" key="3">
    <source>
        <dbReference type="ARBA" id="ARBA00023004"/>
    </source>
</evidence>
<keyword evidence="3" id="KW-0408">Iron</keyword>
<dbReference type="PROSITE" id="PS51296">
    <property type="entry name" value="RIESKE"/>
    <property type="match status" value="1"/>
</dbReference>
<dbReference type="NCBIfam" id="NF007422">
    <property type="entry name" value="PRK09965.1"/>
    <property type="match status" value="1"/>
</dbReference>
<dbReference type="Proteomes" id="UP000468901">
    <property type="component" value="Unassembled WGS sequence"/>
</dbReference>
<protein>
    <submittedName>
        <fullName evidence="6">Bifunctional 3-phenylpropionate/cinnamic acid dioxygenase ferredoxin subunit</fullName>
        <ecNumber evidence="6">1.14.12.19</ecNumber>
    </submittedName>
</protein>
<reference evidence="6 7" key="1">
    <citation type="submission" date="2019-09" db="EMBL/GenBank/DDBJ databases">
        <title>Parvibaculum sedimenti sp. nov., isolated from sediment.</title>
        <authorList>
            <person name="Wang Y."/>
        </authorList>
    </citation>
    <scope>NUCLEOTIDE SEQUENCE [LARGE SCALE GENOMIC DNA]</scope>
    <source>
        <strain evidence="6 7">HXT-9</strain>
    </source>
</reference>
<name>A0A6N6VHS8_9HYPH</name>
<dbReference type="PANTHER" id="PTHR21496:SF23">
    <property type="entry name" value="3-PHENYLPROPIONATE_CINNAMIC ACID DIOXYGENASE FERREDOXIN SUBUNIT"/>
    <property type="match status" value="1"/>
</dbReference>
<feature type="domain" description="Rieske" evidence="5">
    <location>
        <begin position="4"/>
        <end position="99"/>
    </location>
</feature>
<dbReference type="PANTHER" id="PTHR21496">
    <property type="entry name" value="FERREDOXIN-RELATED"/>
    <property type="match status" value="1"/>
</dbReference>
<dbReference type="SUPFAM" id="SSF50022">
    <property type="entry name" value="ISP domain"/>
    <property type="match status" value="1"/>
</dbReference>
<dbReference type="Gene3D" id="2.102.10.10">
    <property type="entry name" value="Rieske [2Fe-2S] iron-sulphur domain"/>
    <property type="match status" value="1"/>
</dbReference>
<keyword evidence="1" id="KW-0001">2Fe-2S</keyword>
<keyword evidence="7" id="KW-1185">Reference proteome</keyword>
<evidence type="ECO:0000256" key="1">
    <source>
        <dbReference type="ARBA" id="ARBA00022714"/>
    </source>
</evidence>
<dbReference type="InterPro" id="IPR017941">
    <property type="entry name" value="Rieske_2Fe-2S"/>
</dbReference>
<evidence type="ECO:0000256" key="2">
    <source>
        <dbReference type="ARBA" id="ARBA00022723"/>
    </source>
</evidence>
<accession>A0A6N6VHS8</accession>
<keyword evidence="2" id="KW-0479">Metal-binding</keyword>
<evidence type="ECO:0000313" key="7">
    <source>
        <dbReference type="Proteomes" id="UP000468901"/>
    </source>
</evidence>
<dbReference type="Pfam" id="PF00355">
    <property type="entry name" value="Rieske"/>
    <property type="match status" value="1"/>
</dbReference>
<organism evidence="6 7">
    <name type="scientific">Parvibaculum sedimenti</name>
    <dbReference type="NCBI Taxonomy" id="2608632"/>
    <lineage>
        <taxon>Bacteria</taxon>
        <taxon>Pseudomonadati</taxon>
        <taxon>Pseudomonadota</taxon>
        <taxon>Alphaproteobacteria</taxon>
        <taxon>Hyphomicrobiales</taxon>
        <taxon>Parvibaculaceae</taxon>
        <taxon>Parvibaculum</taxon>
    </lineage>
</organism>
<dbReference type="GO" id="GO:0051537">
    <property type="term" value="F:2 iron, 2 sulfur cluster binding"/>
    <property type="evidence" value="ECO:0007669"/>
    <property type="project" value="UniProtKB-KW"/>
</dbReference>
<evidence type="ECO:0000313" key="6">
    <source>
        <dbReference type="EMBL" id="KAB7738870.1"/>
    </source>
</evidence>
<dbReference type="AlphaFoldDB" id="A0A6N6VHS8"/>
<keyword evidence="6" id="KW-0223">Dioxygenase</keyword>